<evidence type="ECO:0000256" key="3">
    <source>
        <dbReference type="ARBA" id="ARBA00023242"/>
    </source>
</evidence>
<evidence type="ECO:0000256" key="1">
    <source>
        <dbReference type="ARBA" id="ARBA00004123"/>
    </source>
</evidence>
<evidence type="ECO:0000313" key="7">
    <source>
        <dbReference type="EMBL" id="PWA77251.1"/>
    </source>
</evidence>
<gene>
    <name evidence="7" type="ORF">CTI12_AA227130</name>
</gene>
<dbReference type="GO" id="GO:0009867">
    <property type="term" value="P:jasmonic acid mediated signaling pathway"/>
    <property type="evidence" value="ECO:0007669"/>
    <property type="project" value="TreeGrafter"/>
</dbReference>
<evidence type="ECO:0000313" key="8">
    <source>
        <dbReference type="Proteomes" id="UP000245207"/>
    </source>
</evidence>
<feature type="domain" description="Tify" evidence="6">
    <location>
        <begin position="180"/>
        <end position="204"/>
    </location>
</feature>
<dbReference type="GO" id="GO:0045892">
    <property type="term" value="P:negative regulation of DNA-templated transcription"/>
    <property type="evidence" value="ECO:0007669"/>
    <property type="project" value="TreeGrafter"/>
</dbReference>
<evidence type="ECO:0000256" key="5">
    <source>
        <dbReference type="SAM" id="MobiDB-lite"/>
    </source>
</evidence>
<dbReference type="OrthoDB" id="1936656at2759"/>
<dbReference type="EMBL" id="PKPP01002153">
    <property type="protein sequence ID" value="PWA77251.1"/>
    <property type="molecule type" value="Genomic_DNA"/>
</dbReference>
<keyword evidence="3 4" id="KW-0539">Nucleus</keyword>
<comment type="function">
    <text evidence="4">Acts as a negative regulator of abscisic acid (ABA) response.</text>
</comment>
<evidence type="ECO:0000259" key="6">
    <source>
        <dbReference type="Pfam" id="PF16135"/>
    </source>
</evidence>
<evidence type="ECO:0000256" key="4">
    <source>
        <dbReference type="RuleBase" id="RU369029"/>
    </source>
</evidence>
<feature type="region of interest" description="Disordered" evidence="5">
    <location>
        <begin position="194"/>
        <end position="227"/>
    </location>
</feature>
<name>A0A2U1NUU7_ARTAN</name>
<comment type="similarity">
    <text evidence="2 4">Belongs to the Ninja family.</text>
</comment>
<protein>
    <recommendedName>
        <fullName evidence="4">Ninja-family protein</fullName>
    </recommendedName>
    <alternativeName>
        <fullName evidence="4">ABI-binding protein</fullName>
    </alternativeName>
</protein>
<dbReference type="Proteomes" id="UP000245207">
    <property type="component" value="Unassembled WGS sequence"/>
</dbReference>
<evidence type="ECO:0000256" key="2">
    <source>
        <dbReference type="ARBA" id="ARBA00006081"/>
    </source>
</evidence>
<organism evidence="7 8">
    <name type="scientific">Artemisia annua</name>
    <name type="common">Sweet wormwood</name>
    <dbReference type="NCBI Taxonomy" id="35608"/>
    <lineage>
        <taxon>Eukaryota</taxon>
        <taxon>Viridiplantae</taxon>
        <taxon>Streptophyta</taxon>
        <taxon>Embryophyta</taxon>
        <taxon>Tracheophyta</taxon>
        <taxon>Spermatophyta</taxon>
        <taxon>Magnoliopsida</taxon>
        <taxon>eudicotyledons</taxon>
        <taxon>Gunneridae</taxon>
        <taxon>Pentapetalae</taxon>
        <taxon>asterids</taxon>
        <taxon>campanulids</taxon>
        <taxon>Asterales</taxon>
        <taxon>Asteraceae</taxon>
        <taxon>Asteroideae</taxon>
        <taxon>Anthemideae</taxon>
        <taxon>Artemisiinae</taxon>
        <taxon>Artemisia</taxon>
    </lineage>
</organism>
<reference evidence="7 8" key="1">
    <citation type="journal article" date="2018" name="Mol. Plant">
        <title>The genome of Artemisia annua provides insight into the evolution of Asteraceae family and artemisinin biosynthesis.</title>
        <authorList>
            <person name="Shen Q."/>
            <person name="Zhang L."/>
            <person name="Liao Z."/>
            <person name="Wang S."/>
            <person name="Yan T."/>
            <person name="Shi P."/>
            <person name="Liu M."/>
            <person name="Fu X."/>
            <person name="Pan Q."/>
            <person name="Wang Y."/>
            <person name="Lv Z."/>
            <person name="Lu X."/>
            <person name="Zhang F."/>
            <person name="Jiang W."/>
            <person name="Ma Y."/>
            <person name="Chen M."/>
            <person name="Hao X."/>
            <person name="Li L."/>
            <person name="Tang Y."/>
            <person name="Lv G."/>
            <person name="Zhou Y."/>
            <person name="Sun X."/>
            <person name="Brodelius P.E."/>
            <person name="Rose J.K.C."/>
            <person name="Tang K."/>
        </authorList>
    </citation>
    <scope>NUCLEOTIDE SEQUENCE [LARGE SCALE GENOMIC DNA]</scope>
    <source>
        <strain evidence="8">cv. Huhao1</strain>
        <tissue evidence="7">Leaf</tissue>
    </source>
</reference>
<dbReference type="Pfam" id="PF16135">
    <property type="entry name" value="TDBD"/>
    <property type="match status" value="1"/>
</dbReference>
<keyword evidence="8" id="KW-1185">Reference proteome</keyword>
<accession>A0A2U1NUU7</accession>
<feature type="compositionally biased region" description="Polar residues" evidence="5">
    <location>
        <begin position="202"/>
        <end position="227"/>
    </location>
</feature>
<dbReference type="PANTHER" id="PTHR31413:SF12">
    <property type="entry name" value="AFP HOMOLOG 2"/>
    <property type="match status" value="1"/>
</dbReference>
<comment type="subcellular location">
    <subcellularLocation>
        <location evidence="1 4">Nucleus</location>
    </subcellularLocation>
</comment>
<dbReference type="InterPro" id="IPR031307">
    <property type="entry name" value="Ninja_fam"/>
</dbReference>
<sequence length="227" mass="25117">MSSPFVSQEMNLKLQARISTKEAHRATKQLGGLKAPDEDGFSGICYHKYWHLVGDYGSLNKLMAYLRQFFWGGDSRERHIHWKSWEKLTDQKVDGDISFRNLESFNKALLAKTRGETSYEPWIIWEGVPPKYPAIRPGIAAELRFGGSGSSPNPPWVSTTGSGPNGKTISCDRYSGSQMRIVCACHGSHLSPEEFVQHASEEQPNQNSGSSGLPSFPNSNPAASAQN</sequence>
<comment type="caution">
    <text evidence="7">The sequence shown here is derived from an EMBL/GenBank/DDBJ whole genome shotgun (WGS) entry which is preliminary data.</text>
</comment>
<dbReference type="STRING" id="35608.A0A2U1NUU7"/>
<dbReference type="GO" id="GO:0005634">
    <property type="term" value="C:nucleus"/>
    <property type="evidence" value="ECO:0007669"/>
    <property type="project" value="UniProtKB-SubCell"/>
</dbReference>
<dbReference type="InterPro" id="IPR032308">
    <property type="entry name" value="TDBD"/>
</dbReference>
<dbReference type="AlphaFoldDB" id="A0A2U1NUU7"/>
<proteinExistence type="inferred from homology"/>
<dbReference type="PANTHER" id="PTHR31413">
    <property type="entry name" value="AFP HOMOLOG 2"/>
    <property type="match status" value="1"/>
</dbReference>